<dbReference type="SUPFAM" id="SSF53955">
    <property type="entry name" value="Lysozyme-like"/>
    <property type="match status" value="1"/>
</dbReference>
<evidence type="ECO:0000313" key="5">
    <source>
        <dbReference type="EMBL" id="PEH41944.1"/>
    </source>
</evidence>
<dbReference type="AlphaFoldDB" id="A0A2A7SE12"/>
<sequence>MRRLTCSIVFLLGCASTAFADPPASDRSDAAMLAAAPALASAASGVPASGPLAQGAEASHGPVTTYLIRKFGVARQKAEQISDAVTLASAKYSLPPAVLLAIISIESRFREKAKGANGATGLMQVVPSVHRGLVRNQDLTEPTTNIKIGSAILYGYMQGANGDLDVAMRRYGGSQAYAQKIRLRAQEFDRALDTDRPAAPAAASSSSADGGERRSMSRSR</sequence>
<dbReference type="Pfam" id="PF01464">
    <property type="entry name" value="SLT"/>
    <property type="match status" value="1"/>
</dbReference>
<evidence type="ECO:0000256" key="1">
    <source>
        <dbReference type="ARBA" id="ARBA00007734"/>
    </source>
</evidence>
<evidence type="ECO:0000313" key="6">
    <source>
        <dbReference type="Proteomes" id="UP000220629"/>
    </source>
</evidence>
<organism evidence="5 6">
    <name type="scientific">Burkholderia gladioli</name>
    <name type="common">Pseudomonas marginata</name>
    <name type="synonym">Phytomonas marginata</name>
    <dbReference type="NCBI Taxonomy" id="28095"/>
    <lineage>
        <taxon>Bacteria</taxon>
        <taxon>Pseudomonadati</taxon>
        <taxon>Pseudomonadota</taxon>
        <taxon>Betaproteobacteria</taxon>
        <taxon>Burkholderiales</taxon>
        <taxon>Burkholderiaceae</taxon>
        <taxon>Burkholderia</taxon>
    </lineage>
</organism>
<dbReference type="InterPro" id="IPR023346">
    <property type="entry name" value="Lysozyme-like_dom_sf"/>
</dbReference>
<comment type="caution">
    <text evidence="5">The sequence shown here is derived from an EMBL/GenBank/DDBJ whole genome shotgun (WGS) entry which is preliminary data.</text>
</comment>
<feature type="domain" description="Transglycosylase SLT" evidence="4">
    <location>
        <begin position="88"/>
        <end position="171"/>
    </location>
</feature>
<dbReference type="InterPro" id="IPR008258">
    <property type="entry name" value="Transglycosylase_SLT_dom_1"/>
</dbReference>
<dbReference type="RefSeq" id="WP_098151808.1">
    <property type="nucleotide sequence ID" value="NZ_CADEWA010000013.1"/>
</dbReference>
<feature type="compositionally biased region" description="Basic and acidic residues" evidence="2">
    <location>
        <begin position="210"/>
        <end position="220"/>
    </location>
</feature>
<feature type="chain" id="PRO_5012382612" evidence="3">
    <location>
        <begin position="21"/>
        <end position="220"/>
    </location>
</feature>
<evidence type="ECO:0000256" key="2">
    <source>
        <dbReference type="SAM" id="MobiDB-lite"/>
    </source>
</evidence>
<accession>A0A2A7SE12</accession>
<gene>
    <name evidence="5" type="ORF">CRM94_07150</name>
</gene>
<keyword evidence="3" id="KW-0732">Signal</keyword>
<reference evidence="6" key="1">
    <citation type="submission" date="2017-09" db="EMBL/GenBank/DDBJ databases">
        <title>FDA dAtabase for Regulatory Grade micrObial Sequences (FDA-ARGOS): Supporting development and validation of Infectious Disease Dx tests.</title>
        <authorList>
            <person name="Minogue T."/>
            <person name="Wolcott M."/>
            <person name="Wasieloski L."/>
            <person name="Aguilar W."/>
            <person name="Moore D."/>
            <person name="Tallon L."/>
            <person name="Sadzewicz L."/>
            <person name="Ott S."/>
            <person name="Zhao X."/>
            <person name="Nagaraj S."/>
            <person name="Vavikolanu K."/>
            <person name="Aluvathingal J."/>
            <person name="Nadendla S."/>
            <person name="Sichtig H."/>
        </authorList>
    </citation>
    <scope>NUCLEOTIDE SEQUENCE [LARGE SCALE GENOMIC DNA]</scope>
    <source>
        <strain evidence="6">FDAARGOS_390</strain>
    </source>
</reference>
<feature type="region of interest" description="Disordered" evidence="2">
    <location>
        <begin position="189"/>
        <end position="220"/>
    </location>
</feature>
<dbReference type="Proteomes" id="UP000220629">
    <property type="component" value="Unassembled WGS sequence"/>
</dbReference>
<dbReference type="Gene3D" id="1.10.530.10">
    <property type="match status" value="1"/>
</dbReference>
<comment type="similarity">
    <text evidence="1">Belongs to the transglycosylase Slt family.</text>
</comment>
<feature type="signal peptide" evidence="3">
    <location>
        <begin position="1"/>
        <end position="20"/>
    </location>
</feature>
<evidence type="ECO:0000256" key="3">
    <source>
        <dbReference type="SAM" id="SignalP"/>
    </source>
</evidence>
<proteinExistence type="inferred from homology"/>
<dbReference type="PANTHER" id="PTHR37423:SF2">
    <property type="entry name" value="MEMBRANE-BOUND LYTIC MUREIN TRANSGLYCOSYLASE C"/>
    <property type="match status" value="1"/>
</dbReference>
<feature type="compositionally biased region" description="Low complexity" evidence="2">
    <location>
        <begin position="197"/>
        <end position="208"/>
    </location>
</feature>
<name>A0A2A7SE12_BURGA</name>
<protein>
    <submittedName>
        <fullName evidence="5">Lytic transglycosylase</fullName>
    </submittedName>
</protein>
<evidence type="ECO:0000259" key="4">
    <source>
        <dbReference type="Pfam" id="PF01464"/>
    </source>
</evidence>
<dbReference type="EMBL" id="PDDY01000001">
    <property type="protein sequence ID" value="PEH41944.1"/>
    <property type="molecule type" value="Genomic_DNA"/>
</dbReference>
<dbReference type="PANTHER" id="PTHR37423">
    <property type="entry name" value="SOLUBLE LYTIC MUREIN TRANSGLYCOSYLASE-RELATED"/>
    <property type="match status" value="1"/>
</dbReference>